<dbReference type="PANTHER" id="PTHR31694:SF26">
    <property type="entry name" value="OS05G0151100 PROTEIN"/>
    <property type="match status" value="1"/>
</dbReference>
<dbReference type="EMBL" id="LT598450">
    <property type="protein sequence ID" value="SCU80494.1"/>
    <property type="molecule type" value="Genomic_DNA"/>
</dbReference>
<dbReference type="OrthoDB" id="1001765at2759"/>
<protein>
    <submittedName>
        <fullName evidence="2">LANO_0B00298g1_1</fullName>
    </submittedName>
</protein>
<dbReference type="InterPro" id="IPR012347">
    <property type="entry name" value="Ferritin-like"/>
</dbReference>
<dbReference type="SUPFAM" id="SSF47240">
    <property type="entry name" value="Ferritin-like"/>
    <property type="match status" value="1"/>
</dbReference>
<keyword evidence="3" id="KW-1185">Reference proteome</keyword>
<organism evidence="2 3">
    <name type="scientific">Lachancea nothofagi CBS 11611</name>
    <dbReference type="NCBI Taxonomy" id="1266666"/>
    <lineage>
        <taxon>Eukaryota</taxon>
        <taxon>Fungi</taxon>
        <taxon>Dikarya</taxon>
        <taxon>Ascomycota</taxon>
        <taxon>Saccharomycotina</taxon>
        <taxon>Saccharomycetes</taxon>
        <taxon>Saccharomycetales</taxon>
        <taxon>Saccharomycetaceae</taxon>
        <taxon>Lachancea</taxon>
    </lineage>
</organism>
<keyword evidence="1" id="KW-0472">Membrane</keyword>
<dbReference type="Proteomes" id="UP000189911">
    <property type="component" value="Chromosome B"/>
</dbReference>
<evidence type="ECO:0000313" key="2">
    <source>
        <dbReference type="EMBL" id="SCU80494.1"/>
    </source>
</evidence>
<gene>
    <name evidence="2" type="ORF">LANO_0B00298G</name>
</gene>
<accession>A0A1G4IUR7</accession>
<dbReference type="Gene3D" id="1.20.1260.10">
    <property type="match status" value="1"/>
</dbReference>
<dbReference type="InterPro" id="IPR009078">
    <property type="entry name" value="Ferritin-like_SF"/>
</dbReference>
<keyword evidence="1" id="KW-0812">Transmembrane</keyword>
<proteinExistence type="predicted"/>
<reference evidence="3" key="1">
    <citation type="submission" date="2016-03" db="EMBL/GenBank/DDBJ databases">
        <authorList>
            <person name="Devillers Hugo."/>
        </authorList>
    </citation>
    <scope>NUCLEOTIDE SEQUENCE [LARGE SCALE GENOMIC DNA]</scope>
</reference>
<name>A0A1G4IUR7_9SACH</name>
<dbReference type="Pfam" id="PF13668">
    <property type="entry name" value="Ferritin_2"/>
    <property type="match status" value="1"/>
</dbReference>
<evidence type="ECO:0000313" key="3">
    <source>
        <dbReference type="Proteomes" id="UP000189911"/>
    </source>
</evidence>
<dbReference type="AlphaFoldDB" id="A0A1G4IUR7"/>
<sequence>MIVGESHSWSLVDPNLYIDLTYTMRFAYAASVLFATLALAAPVALQKRAALGDIDILQFALTLEHLENAFFKQGLSTWSVDEFVKANFTESFYSQLKYITHDEETHVLYLEAALKTAGATPVAACSYKFPMTNPHDFVALAATIDGVGAAAYLGAAPLLTSKSYLTAAASILVTEALHQSATRNAVGEVPMANPFGTPMGANAVYSIASQFITSCPDSNTPLPVKPYPGLTISQGMPVAVNTSVSFSVDGQLPSAQCYITFVSGLDILPVEGSVSNGMISAEIPSQVSGQSYAFVTSDNSGNLTDTSILFGPAVLEVTPSSPTFDLSIT</sequence>
<evidence type="ECO:0000256" key="1">
    <source>
        <dbReference type="SAM" id="Phobius"/>
    </source>
</evidence>
<feature type="transmembrane region" description="Helical" evidence="1">
    <location>
        <begin position="26"/>
        <end position="45"/>
    </location>
</feature>
<keyword evidence="1" id="KW-1133">Transmembrane helix</keyword>
<dbReference type="PANTHER" id="PTHR31694">
    <property type="entry name" value="DESICCATION-LIKE PROTEIN"/>
    <property type="match status" value="1"/>
</dbReference>
<dbReference type="InterPro" id="IPR052965">
    <property type="entry name" value="Pigment-catalase-like"/>
</dbReference>